<evidence type="ECO:0000313" key="3">
    <source>
        <dbReference type="Proteomes" id="UP001302321"/>
    </source>
</evidence>
<name>A0AAN7A6U7_9PEZI</name>
<dbReference type="Proteomes" id="UP001302321">
    <property type="component" value="Unassembled WGS sequence"/>
</dbReference>
<feature type="non-terminal residue" evidence="2">
    <location>
        <position position="1"/>
    </location>
</feature>
<accession>A0AAN7A6U7</accession>
<dbReference type="EMBL" id="MU866232">
    <property type="protein sequence ID" value="KAK4175479.1"/>
    <property type="molecule type" value="Genomic_DNA"/>
</dbReference>
<comment type="caution">
    <text evidence="2">The sequence shown here is derived from an EMBL/GenBank/DDBJ whole genome shotgun (WGS) entry which is preliminary data.</text>
</comment>
<protein>
    <recommendedName>
        <fullName evidence="1">Heterokaryon incompatibility domain-containing protein</fullName>
    </recommendedName>
</protein>
<gene>
    <name evidence="2" type="ORF">QBC36DRAFT_189764</name>
</gene>
<dbReference type="PANTHER" id="PTHR33112:SF16">
    <property type="entry name" value="HETEROKARYON INCOMPATIBILITY DOMAIN-CONTAINING PROTEIN"/>
    <property type="match status" value="1"/>
</dbReference>
<evidence type="ECO:0000313" key="2">
    <source>
        <dbReference type="EMBL" id="KAK4175479.1"/>
    </source>
</evidence>
<sequence length="151" mass="17004">VADCDKNHGCMRIYSHEPVSAAHPSPESQLLPTRVIDVGPPYSSEVRLAETARGSTGRWIVVSHQWGAQPWFCTVKSNLDSHLEGIPLSSLPTTFANAVKVTRALGCQYLWIDSFCIVQKEQDDPGDFNKEMRNMERYYFGEYCNFGPQYG</sequence>
<reference evidence="2" key="1">
    <citation type="journal article" date="2023" name="Mol. Phylogenet. Evol.">
        <title>Genome-scale phylogeny and comparative genomics of the fungal order Sordariales.</title>
        <authorList>
            <person name="Hensen N."/>
            <person name="Bonometti L."/>
            <person name="Westerberg I."/>
            <person name="Brannstrom I.O."/>
            <person name="Guillou S."/>
            <person name="Cros-Aarteil S."/>
            <person name="Calhoun S."/>
            <person name="Haridas S."/>
            <person name="Kuo A."/>
            <person name="Mondo S."/>
            <person name="Pangilinan J."/>
            <person name="Riley R."/>
            <person name="LaButti K."/>
            <person name="Andreopoulos B."/>
            <person name="Lipzen A."/>
            <person name="Chen C."/>
            <person name="Yan M."/>
            <person name="Daum C."/>
            <person name="Ng V."/>
            <person name="Clum A."/>
            <person name="Steindorff A."/>
            <person name="Ohm R.A."/>
            <person name="Martin F."/>
            <person name="Silar P."/>
            <person name="Natvig D.O."/>
            <person name="Lalanne C."/>
            <person name="Gautier V."/>
            <person name="Ament-Velasquez S.L."/>
            <person name="Kruys A."/>
            <person name="Hutchinson M.I."/>
            <person name="Powell A.J."/>
            <person name="Barry K."/>
            <person name="Miller A.N."/>
            <person name="Grigoriev I.V."/>
            <person name="Debuchy R."/>
            <person name="Gladieux P."/>
            <person name="Hiltunen Thoren M."/>
            <person name="Johannesson H."/>
        </authorList>
    </citation>
    <scope>NUCLEOTIDE SEQUENCE</scope>
    <source>
        <strain evidence="2">CBS 892.96</strain>
    </source>
</reference>
<dbReference type="Pfam" id="PF06985">
    <property type="entry name" value="HET"/>
    <property type="match status" value="1"/>
</dbReference>
<organism evidence="2 3">
    <name type="scientific">Triangularia setosa</name>
    <dbReference type="NCBI Taxonomy" id="2587417"/>
    <lineage>
        <taxon>Eukaryota</taxon>
        <taxon>Fungi</taxon>
        <taxon>Dikarya</taxon>
        <taxon>Ascomycota</taxon>
        <taxon>Pezizomycotina</taxon>
        <taxon>Sordariomycetes</taxon>
        <taxon>Sordariomycetidae</taxon>
        <taxon>Sordariales</taxon>
        <taxon>Podosporaceae</taxon>
        <taxon>Triangularia</taxon>
    </lineage>
</organism>
<feature type="domain" description="Heterokaryon incompatibility" evidence="1">
    <location>
        <begin position="59"/>
        <end position="140"/>
    </location>
</feature>
<reference evidence="2" key="2">
    <citation type="submission" date="2023-05" db="EMBL/GenBank/DDBJ databases">
        <authorList>
            <consortium name="Lawrence Berkeley National Laboratory"/>
            <person name="Steindorff A."/>
            <person name="Hensen N."/>
            <person name="Bonometti L."/>
            <person name="Westerberg I."/>
            <person name="Brannstrom I.O."/>
            <person name="Guillou S."/>
            <person name="Cros-Aarteil S."/>
            <person name="Calhoun S."/>
            <person name="Haridas S."/>
            <person name="Kuo A."/>
            <person name="Mondo S."/>
            <person name="Pangilinan J."/>
            <person name="Riley R."/>
            <person name="Labutti K."/>
            <person name="Andreopoulos B."/>
            <person name="Lipzen A."/>
            <person name="Chen C."/>
            <person name="Yanf M."/>
            <person name="Daum C."/>
            <person name="Ng V."/>
            <person name="Clum A."/>
            <person name="Ohm R."/>
            <person name="Martin F."/>
            <person name="Silar P."/>
            <person name="Natvig D."/>
            <person name="Lalanne C."/>
            <person name="Gautier V."/>
            <person name="Ament-Velasquez S.L."/>
            <person name="Kruys A."/>
            <person name="Hutchinson M.I."/>
            <person name="Powell A.J."/>
            <person name="Barry K."/>
            <person name="Miller A.N."/>
            <person name="Grigoriev I.V."/>
            <person name="Debuchy R."/>
            <person name="Gladieux P."/>
            <person name="Thoren M.H."/>
            <person name="Johannesson H."/>
        </authorList>
    </citation>
    <scope>NUCLEOTIDE SEQUENCE</scope>
    <source>
        <strain evidence="2">CBS 892.96</strain>
    </source>
</reference>
<dbReference type="AlphaFoldDB" id="A0AAN7A6U7"/>
<evidence type="ECO:0000259" key="1">
    <source>
        <dbReference type="Pfam" id="PF06985"/>
    </source>
</evidence>
<keyword evidence="3" id="KW-1185">Reference proteome</keyword>
<dbReference type="PANTHER" id="PTHR33112">
    <property type="entry name" value="DOMAIN PROTEIN, PUTATIVE-RELATED"/>
    <property type="match status" value="1"/>
</dbReference>
<proteinExistence type="predicted"/>
<dbReference type="InterPro" id="IPR010730">
    <property type="entry name" value="HET"/>
</dbReference>